<evidence type="ECO:0000256" key="1">
    <source>
        <dbReference type="SAM" id="MobiDB-lite"/>
    </source>
</evidence>
<accession>A0A6A7N6D5</accession>
<keyword evidence="3" id="KW-1185">Reference proteome</keyword>
<dbReference type="RefSeq" id="WP_152839907.1">
    <property type="nucleotide sequence ID" value="NZ_WHUG01000009.1"/>
</dbReference>
<dbReference type="EMBL" id="WHUG01000009">
    <property type="protein sequence ID" value="MQA40610.1"/>
    <property type="molecule type" value="Genomic_DNA"/>
</dbReference>
<feature type="region of interest" description="Disordered" evidence="1">
    <location>
        <begin position="148"/>
        <end position="170"/>
    </location>
</feature>
<protein>
    <submittedName>
        <fullName evidence="2">Uncharacterized protein</fullName>
    </submittedName>
</protein>
<sequence length="180" mass="19103">METIIDKVIEPAMALAIHLQLAESRFLDYQMQQGADALSTGRVKLAPAYQQHHERVSLLRRQFVALLRVSATPLRKLACWHCGTPTMGRPWFGMPTGKGLCAACIGLERQRASGEPLLATFGIEGVHCGDCEAADHAAAHIEDSGDLAWAPAPADRNGDPARVGHQGAGGDVIGASLSAS</sequence>
<proteinExistence type="predicted"/>
<name>A0A6A7N6D5_9BURK</name>
<reference evidence="2 3" key="1">
    <citation type="submission" date="2019-10" db="EMBL/GenBank/DDBJ databases">
        <title>Two novel species isolated from a subtropical stream in China.</title>
        <authorList>
            <person name="Lu H."/>
        </authorList>
    </citation>
    <scope>NUCLEOTIDE SEQUENCE [LARGE SCALE GENOMIC DNA]</scope>
    <source>
        <strain evidence="2 3">FT29W</strain>
    </source>
</reference>
<evidence type="ECO:0000313" key="3">
    <source>
        <dbReference type="Proteomes" id="UP000440498"/>
    </source>
</evidence>
<evidence type="ECO:0000313" key="2">
    <source>
        <dbReference type="EMBL" id="MQA40610.1"/>
    </source>
</evidence>
<organism evidence="2 3">
    <name type="scientific">Rugamonas aquatica</name>
    <dbReference type="NCBI Taxonomy" id="2743357"/>
    <lineage>
        <taxon>Bacteria</taxon>
        <taxon>Pseudomonadati</taxon>
        <taxon>Pseudomonadota</taxon>
        <taxon>Betaproteobacteria</taxon>
        <taxon>Burkholderiales</taxon>
        <taxon>Oxalobacteraceae</taxon>
        <taxon>Telluria group</taxon>
        <taxon>Rugamonas</taxon>
    </lineage>
</organism>
<comment type="caution">
    <text evidence="2">The sequence shown here is derived from an EMBL/GenBank/DDBJ whole genome shotgun (WGS) entry which is preliminary data.</text>
</comment>
<dbReference type="Proteomes" id="UP000440498">
    <property type="component" value="Unassembled WGS sequence"/>
</dbReference>
<gene>
    <name evidence="2" type="ORF">GEV02_20875</name>
</gene>
<dbReference type="AlphaFoldDB" id="A0A6A7N6D5"/>